<dbReference type="RefSeq" id="WP_020960371.1">
    <property type="nucleotide sequence ID" value="NC_022080.4"/>
</dbReference>
<evidence type="ECO:0000313" key="3">
    <source>
        <dbReference type="Proteomes" id="UP000015500"/>
    </source>
</evidence>
<dbReference type="PATRIC" id="fig|1345697.3.peg.2251"/>
<keyword evidence="1" id="KW-1133">Transmembrane helix</keyword>
<dbReference type="Proteomes" id="UP000015500">
    <property type="component" value="Chromosome"/>
</dbReference>
<dbReference type="STRING" id="1921421.M493_11615"/>
<dbReference type="KEGG" id="gjf:M493_11615"/>
<organism evidence="2 3">
    <name type="scientific">Geobacillus genomosp. 3</name>
    <dbReference type="NCBI Taxonomy" id="1921421"/>
    <lineage>
        <taxon>Bacteria</taxon>
        <taxon>Bacillati</taxon>
        <taxon>Bacillota</taxon>
        <taxon>Bacilli</taxon>
        <taxon>Bacillales</taxon>
        <taxon>Anoxybacillaceae</taxon>
        <taxon>Geobacillus</taxon>
    </lineage>
</organism>
<feature type="transmembrane region" description="Helical" evidence="1">
    <location>
        <begin position="47"/>
        <end position="69"/>
    </location>
</feature>
<sequence>MKKLNWNERCIQHGLRQLPVVKDRRAKADVYERLERARRAARWRRRWLPAAASAAVLIVTVFAGSRLIIPERVDKQEASSSAVQTWERKDASSRAEVMMAADVAPLMANEAASTAVIALPDRKIGMVVPVAVPLFGRFAPGERLAAALDELSRSALRGAAKWLDGVTMAPEAGNGRVWAVHVPARHRIFTADREEQRLFLVAVAETVRQMGGQNIRFFTGAEEGLYLSASGQLKTTKVDQQKRIYYINRLSSFGHAVLISAPSNARSFPEAVQRMKKSGGRGLEPAIPPEVEVERVDVNGRYAAVSLRFSASPDTTDAARMAEAILLTAKEFGLLEVTLAANDRSAIGPYPLGKAIKVPAGPNAGLLTAAGP</sequence>
<proteinExistence type="predicted"/>
<evidence type="ECO:0000256" key="1">
    <source>
        <dbReference type="SAM" id="Phobius"/>
    </source>
</evidence>
<accession>S6A2V3</accession>
<dbReference type="OrthoDB" id="2965336at2"/>
<name>S6A2V3_GEOG3</name>
<evidence type="ECO:0000313" key="2">
    <source>
        <dbReference type="EMBL" id="AGT32571.1"/>
    </source>
</evidence>
<keyword evidence="3" id="KW-1185">Reference proteome</keyword>
<protein>
    <submittedName>
        <fullName evidence="2">UDP-glucose dehydrogenase</fullName>
    </submittedName>
</protein>
<dbReference type="AlphaFoldDB" id="S6A2V3"/>
<gene>
    <name evidence="2" type="ORF">M493_11615</name>
</gene>
<keyword evidence="1" id="KW-0472">Membrane</keyword>
<dbReference type="EMBL" id="CP006254">
    <property type="protein sequence ID" value="AGT32571.1"/>
    <property type="molecule type" value="Genomic_DNA"/>
</dbReference>
<dbReference type="HOGENOM" id="CLU_056686_0_0_9"/>
<keyword evidence="1" id="KW-0812">Transmembrane</keyword>
<reference evidence="2 3" key="1">
    <citation type="journal article" date="2014" name="Genome Announc.">
        <title>Complete Genome Sequence of the Thermophilic Polychlorinated Biphenyl Degrader Geobacillus sp. Strain JF8 (NBRC 109937).</title>
        <authorList>
            <person name="Shintani M."/>
            <person name="Ohtsubo Y."/>
            <person name="Fukuda K."/>
            <person name="Hosoyama A."/>
            <person name="Ohji S."/>
            <person name="Yamazoe A."/>
            <person name="Fujita N."/>
            <person name="Nagata Y."/>
            <person name="Tsuda M."/>
            <person name="Hatta T."/>
            <person name="Kimbara K."/>
        </authorList>
    </citation>
    <scope>NUCLEOTIDE SEQUENCE [LARGE SCALE GENOMIC DNA]</scope>
    <source>
        <strain evidence="2 3">JF8</strain>
    </source>
</reference>